<dbReference type="Proteomes" id="UP000008810">
    <property type="component" value="Chromosome 1"/>
</dbReference>
<organism evidence="2">
    <name type="scientific">Brachypodium distachyon</name>
    <name type="common">Purple false brome</name>
    <name type="synonym">Trachynia distachya</name>
    <dbReference type="NCBI Taxonomy" id="15368"/>
    <lineage>
        <taxon>Eukaryota</taxon>
        <taxon>Viridiplantae</taxon>
        <taxon>Streptophyta</taxon>
        <taxon>Embryophyta</taxon>
        <taxon>Tracheophyta</taxon>
        <taxon>Spermatophyta</taxon>
        <taxon>Magnoliopsida</taxon>
        <taxon>Liliopsida</taxon>
        <taxon>Poales</taxon>
        <taxon>Poaceae</taxon>
        <taxon>BOP clade</taxon>
        <taxon>Pooideae</taxon>
        <taxon>Stipodae</taxon>
        <taxon>Brachypodieae</taxon>
        <taxon>Brachypodium</taxon>
    </lineage>
</organism>
<dbReference type="EMBL" id="CM000880">
    <property type="protein sequence ID" value="KQK16744.2"/>
    <property type="molecule type" value="Genomic_DNA"/>
</dbReference>
<dbReference type="AlphaFoldDB" id="A0A0Q3H1A6"/>
<protein>
    <submittedName>
        <fullName evidence="2 3">Uncharacterized protein</fullName>
    </submittedName>
</protein>
<dbReference type="EnsemblPlants" id="KQK16744">
    <property type="protein sequence ID" value="KQK16744"/>
    <property type="gene ID" value="BRADI_1g30323v3"/>
</dbReference>
<evidence type="ECO:0000313" key="3">
    <source>
        <dbReference type="EnsemblPlants" id="KQK16744"/>
    </source>
</evidence>
<name>A0A0Q3H1A6_BRADI</name>
<gene>
    <name evidence="2" type="ORF">BRADI_1g30323v3</name>
</gene>
<evidence type="ECO:0000313" key="2">
    <source>
        <dbReference type="EMBL" id="KQK16744.2"/>
    </source>
</evidence>
<feature type="compositionally biased region" description="Basic and acidic residues" evidence="1">
    <location>
        <begin position="17"/>
        <end position="28"/>
    </location>
</feature>
<sequence length="164" mass="18134">MPRATTRCRPPPCATASRERRGGKAEGHHGRRRRRRADGDRIHPILHDVAVHGVGVGGQPCLGGVEIVRRRRRGAWRTPRGRRPMEKPCHRRRGEQRSWWFRYRRNSLADARLHGGSLVSVASTGGAKPVVPISAQFLGGCETPWRLSGVRGEHGLHPCGSGGD</sequence>
<feature type="region of interest" description="Disordered" evidence="1">
    <location>
        <begin position="1"/>
        <end position="41"/>
    </location>
</feature>
<proteinExistence type="predicted"/>
<dbReference type="InParanoid" id="A0A0Q3H1A6"/>
<reference evidence="3" key="3">
    <citation type="submission" date="2018-08" db="UniProtKB">
        <authorList>
            <consortium name="EnsemblPlants"/>
        </authorList>
    </citation>
    <scope>IDENTIFICATION</scope>
    <source>
        <strain evidence="3">cv. Bd21</strain>
    </source>
</reference>
<reference evidence="2" key="2">
    <citation type="submission" date="2017-06" db="EMBL/GenBank/DDBJ databases">
        <title>WGS assembly of Brachypodium distachyon.</title>
        <authorList>
            <consortium name="The International Brachypodium Initiative"/>
            <person name="Lucas S."/>
            <person name="Harmon-Smith M."/>
            <person name="Lail K."/>
            <person name="Tice H."/>
            <person name="Grimwood J."/>
            <person name="Bruce D."/>
            <person name="Barry K."/>
            <person name="Shu S."/>
            <person name="Lindquist E."/>
            <person name="Wang M."/>
            <person name="Pitluck S."/>
            <person name="Vogel J.P."/>
            <person name="Garvin D.F."/>
            <person name="Mockler T.C."/>
            <person name="Schmutz J."/>
            <person name="Rokhsar D."/>
            <person name="Bevan M.W."/>
        </authorList>
    </citation>
    <scope>NUCLEOTIDE SEQUENCE</scope>
    <source>
        <strain evidence="2">Bd21</strain>
    </source>
</reference>
<evidence type="ECO:0000256" key="1">
    <source>
        <dbReference type="SAM" id="MobiDB-lite"/>
    </source>
</evidence>
<evidence type="ECO:0000313" key="4">
    <source>
        <dbReference type="Proteomes" id="UP000008810"/>
    </source>
</evidence>
<dbReference type="Gramene" id="KQK16744">
    <property type="protein sequence ID" value="KQK16744"/>
    <property type="gene ID" value="BRADI_1g30323v3"/>
</dbReference>
<accession>A0A0Q3H1A6</accession>
<keyword evidence="4" id="KW-1185">Reference proteome</keyword>
<reference evidence="2 3" key="1">
    <citation type="journal article" date="2010" name="Nature">
        <title>Genome sequencing and analysis of the model grass Brachypodium distachyon.</title>
        <authorList>
            <consortium name="International Brachypodium Initiative"/>
        </authorList>
    </citation>
    <scope>NUCLEOTIDE SEQUENCE [LARGE SCALE GENOMIC DNA]</scope>
    <source>
        <strain evidence="2 3">Bd21</strain>
    </source>
</reference>